<feature type="signal peptide" evidence="2">
    <location>
        <begin position="1"/>
        <end position="19"/>
    </location>
</feature>
<evidence type="ECO:0000256" key="1">
    <source>
        <dbReference type="ARBA" id="ARBA00022729"/>
    </source>
</evidence>
<evidence type="ECO:0000256" key="2">
    <source>
        <dbReference type="SAM" id="SignalP"/>
    </source>
</evidence>
<reference evidence="5" key="1">
    <citation type="submission" date="2016-11" db="EMBL/GenBank/DDBJ databases">
        <authorList>
            <person name="Varghese N."/>
            <person name="Submissions S."/>
        </authorList>
    </citation>
    <scope>NUCLEOTIDE SEQUENCE</scope>
    <source>
        <strain evidence="5">DSM 4029</strain>
    </source>
</reference>
<feature type="chain" id="PRO_5042967715" evidence="2">
    <location>
        <begin position="20"/>
        <end position="171"/>
    </location>
</feature>
<dbReference type="Pfam" id="PF11611">
    <property type="entry name" value="DUF4352"/>
    <property type="match status" value="1"/>
</dbReference>
<accession>A0AAQ1MFR5</accession>
<dbReference type="Proteomes" id="UP000184089">
    <property type="component" value="Unassembled WGS sequence"/>
</dbReference>
<dbReference type="RefSeq" id="WP_052537737.1">
    <property type="nucleotide sequence ID" value="NZ_FQVY01000006.1"/>
</dbReference>
<keyword evidence="1 2" id="KW-0732">Signal</keyword>
<dbReference type="AlphaFoldDB" id="A0AAQ1MFR5"/>
<evidence type="ECO:0000259" key="3">
    <source>
        <dbReference type="Pfam" id="PF11611"/>
    </source>
</evidence>
<protein>
    <submittedName>
        <fullName evidence="4">DUF4352 domain-containing protein</fullName>
    </submittedName>
</protein>
<dbReference type="EMBL" id="WWVX01000001">
    <property type="protein sequence ID" value="MZL68318.1"/>
    <property type="molecule type" value="Genomic_DNA"/>
</dbReference>
<evidence type="ECO:0000313" key="4">
    <source>
        <dbReference type="EMBL" id="MZL68318.1"/>
    </source>
</evidence>
<evidence type="ECO:0000313" key="7">
    <source>
        <dbReference type="Proteomes" id="UP000474718"/>
    </source>
</evidence>
<evidence type="ECO:0000313" key="6">
    <source>
        <dbReference type="Proteomes" id="UP000184089"/>
    </source>
</evidence>
<gene>
    <name evidence="4" type="ORF">GT747_00820</name>
    <name evidence="5" type="ORF">SAMN05444424_2856</name>
</gene>
<keyword evidence="7" id="KW-1185">Reference proteome</keyword>
<name>A0AAQ1MFR5_9FIRM</name>
<evidence type="ECO:0000313" key="5">
    <source>
        <dbReference type="EMBL" id="SHG62728.1"/>
    </source>
</evidence>
<dbReference type="Gene3D" id="2.60.40.1240">
    <property type="match status" value="1"/>
</dbReference>
<dbReference type="EMBL" id="FQVY01000006">
    <property type="protein sequence ID" value="SHG62728.1"/>
    <property type="molecule type" value="Genomic_DNA"/>
</dbReference>
<organism evidence="5 6">
    <name type="scientific">Bittarella massiliensis</name>
    <name type="common">ex Durand et al. 2017</name>
    <dbReference type="NCBI Taxonomy" id="1720313"/>
    <lineage>
        <taxon>Bacteria</taxon>
        <taxon>Bacillati</taxon>
        <taxon>Bacillota</taxon>
        <taxon>Clostridia</taxon>
        <taxon>Eubacteriales</taxon>
        <taxon>Oscillospiraceae</taxon>
        <taxon>Bittarella (ex Durand et al. 2017)</taxon>
    </lineage>
</organism>
<reference evidence="4 7" key="3">
    <citation type="journal article" date="2019" name="Nat. Med.">
        <title>A library of human gut bacterial isolates paired with longitudinal multiomics data enables mechanistic microbiome research.</title>
        <authorList>
            <person name="Poyet M."/>
            <person name="Groussin M."/>
            <person name="Gibbons S.M."/>
            <person name="Avila-Pacheco J."/>
            <person name="Jiang X."/>
            <person name="Kearney S.M."/>
            <person name="Perrotta A.R."/>
            <person name="Berdy B."/>
            <person name="Zhao S."/>
            <person name="Lieberman T.D."/>
            <person name="Swanson P.K."/>
            <person name="Smith M."/>
            <person name="Roesemann S."/>
            <person name="Alexander J.E."/>
            <person name="Rich S.A."/>
            <person name="Livny J."/>
            <person name="Vlamakis H."/>
            <person name="Clish C."/>
            <person name="Bullock K."/>
            <person name="Deik A."/>
            <person name="Scott J."/>
            <person name="Pierce K.A."/>
            <person name="Xavier R.J."/>
            <person name="Alm E.J."/>
        </authorList>
    </citation>
    <scope>NUCLEOTIDE SEQUENCE [LARGE SCALE GENOMIC DNA]</scope>
    <source>
        <strain evidence="4 7">BIOML-A2</strain>
    </source>
</reference>
<dbReference type="Proteomes" id="UP000474718">
    <property type="component" value="Unassembled WGS sequence"/>
</dbReference>
<dbReference type="InterPro" id="IPR029050">
    <property type="entry name" value="Immunoprotect_excell_Ig-like"/>
</dbReference>
<proteinExistence type="predicted"/>
<dbReference type="InterPro" id="IPR029051">
    <property type="entry name" value="DUF4352"/>
</dbReference>
<sequence>MKKRILLSLLCAAALVLCAGCGSSTDGGSGSGESSSSQVEEKTSFGVGETYEGDGVKITLNKVEENEGTQYLKPDKGNTFIVCEFTVENGSDKELLISAASFDAYADDEAISLSISASYEQGKDLSGTIAKGKKLTGIIGYELPADWKELELQYKPNLFLDKTVNFVATNA</sequence>
<comment type="caution">
    <text evidence="5">The sequence shown here is derived from an EMBL/GenBank/DDBJ whole genome shotgun (WGS) entry which is preliminary data.</text>
</comment>
<feature type="domain" description="DUF4352" evidence="3">
    <location>
        <begin position="45"/>
        <end position="162"/>
    </location>
</feature>
<reference evidence="6" key="2">
    <citation type="submission" date="2016-11" db="EMBL/GenBank/DDBJ databases">
        <authorList>
            <person name="Jaros S."/>
            <person name="Januszkiewicz K."/>
            <person name="Wedrychowicz H."/>
        </authorList>
    </citation>
    <scope>NUCLEOTIDE SEQUENCE [LARGE SCALE GENOMIC DNA]</scope>
    <source>
        <strain evidence="6">DSM 4029</strain>
    </source>
</reference>